<name>A0A5J4W4G5_9EUKA</name>
<protein>
    <submittedName>
        <fullName evidence="3">Putative Ubiquitin-conjugating enzyme E2 J1</fullName>
    </submittedName>
</protein>
<reference evidence="3 4" key="1">
    <citation type="submission" date="2019-03" db="EMBL/GenBank/DDBJ databases">
        <title>Single cell metagenomics reveals metabolic interactions within the superorganism composed of flagellate Streblomastix strix and complex community of Bacteroidetes bacteria on its surface.</title>
        <authorList>
            <person name="Treitli S.C."/>
            <person name="Kolisko M."/>
            <person name="Husnik F."/>
            <person name="Keeling P."/>
            <person name="Hampl V."/>
        </authorList>
    </citation>
    <scope>NUCLEOTIDE SEQUENCE [LARGE SCALE GENOMIC DNA]</scope>
    <source>
        <strain evidence="3">ST1C</strain>
    </source>
</reference>
<evidence type="ECO:0000256" key="1">
    <source>
        <dbReference type="SAM" id="Phobius"/>
    </source>
</evidence>
<comment type="caution">
    <text evidence="3">The sequence shown here is derived from an EMBL/GenBank/DDBJ whole genome shotgun (WGS) entry which is preliminary data.</text>
</comment>
<dbReference type="InterPro" id="IPR050113">
    <property type="entry name" value="Ub_conjugating_enzyme"/>
</dbReference>
<sequence length="326" mass="37653">MTQKAQTKNFARSTTVKRILQEVKELQENGGFDKEFCAIPLEDNLYEIHFTIRGTPGSAFSQGLYHGRLVLSSDYPFAPPDIFFLTNNGRFAINQKICLSVSTFHPETWSPSHQIQSILRALSFFLPSPTEGAVGAIDYTDEERKKLALQSHTFICKQCHMDHSQFIGNDEVYNRILKDESSIVQRNQDALQVQGIKFVVKPITEQLDVDKVKEKEKEQQNEEKEINIEVKEKEKGDSIDIDIKQELNGQIISDNEQQANEEQQEQKRPEIQQNINMNQQSSSSHSDNEYSVQSAISAHFKQLPQQLVISLIFLCIWLFYWSYRRF</sequence>
<keyword evidence="1" id="KW-1133">Transmembrane helix</keyword>
<proteinExistence type="predicted"/>
<feature type="transmembrane region" description="Helical" evidence="1">
    <location>
        <begin position="303"/>
        <end position="323"/>
    </location>
</feature>
<dbReference type="AlphaFoldDB" id="A0A5J4W4G5"/>
<evidence type="ECO:0000259" key="2">
    <source>
        <dbReference type="PROSITE" id="PS50127"/>
    </source>
</evidence>
<dbReference type="SMART" id="SM00212">
    <property type="entry name" value="UBCc"/>
    <property type="match status" value="1"/>
</dbReference>
<dbReference type="Gene3D" id="3.10.110.10">
    <property type="entry name" value="Ubiquitin Conjugating Enzyme"/>
    <property type="match status" value="1"/>
</dbReference>
<dbReference type="PANTHER" id="PTHR24067">
    <property type="entry name" value="UBIQUITIN-CONJUGATING ENZYME E2"/>
    <property type="match status" value="1"/>
</dbReference>
<dbReference type="CDD" id="cd23799">
    <property type="entry name" value="UBCc_UBE2J"/>
    <property type="match status" value="1"/>
</dbReference>
<dbReference type="InterPro" id="IPR000608">
    <property type="entry name" value="UBC"/>
</dbReference>
<dbReference type="SUPFAM" id="SSF54495">
    <property type="entry name" value="UBC-like"/>
    <property type="match status" value="1"/>
</dbReference>
<dbReference type="InterPro" id="IPR016135">
    <property type="entry name" value="UBQ-conjugating_enzyme/RWD"/>
</dbReference>
<evidence type="ECO:0000313" key="3">
    <source>
        <dbReference type="EMBL" id="KAA6389359.1"/>
    </source>
</evidence>
<dbReference type="Proteomes" id="UP000324800">
    <property type="component" value="Unassembled WGS sequence"/>
</dbReference>
<evidence type="ECO:0000313" key="4">
    <source>
        <dbReference type="Proteomes" id="UP000324800"/>
    </source>
</evidence>
<dbReference type="EMBL" id="SNRW01003613">
    <property type="protein sequence ID" value="KAA6389359.1"/>
    <property type="molecule type" value="Genomic_DNA"/>
</dbReference>
<dbReference type="PROSITE" id="PS50127">
    <property type="entry name" value="UBC_2"/>
    <property type="match status" value="1"/>
</dbReference>
<dbReference type="OrthoDB" id="1158011at2759"/>
<organism evidence="3 4">
    <name type="scientific">Streblomastix strix</name>
    <dbReference type="NCBI Taxonomy" id="222440"/>
    <lineage>
        <taxon>Eukaryota</taxon>
        <taxon>Metamonada</taxon>
        <taxon>Preaxostyla</taxon>
        <taxon>Oxymonadida</taxon>
        <taxon>Streblomastigidae</taxon>
        <taxon>Streblomastix</taxon>
    </lineage>
</organism>
<gene>
    <name evidence="3" type="ORF">EZS28_015112</name>
</gene>
<feature type="domain" description="UBC core" evidence="2">
    <location>
        <begin position="14"/>
        <end position="165"/>
    </location>
</feature>
<dbReference type="Pfam" id="PF00179">
    <property type="entry name" value="UQ_con"/>
    <property type="match status" value="1"/>
</dbReference>
<accession>A0A5J4W4G5</accession>
<keyword evidence="1" id="KW-0472">Membrane</keyword>
<keyword evidence="1" id="KW-0812">Transmembrane</keyword>